<evidence type="ECO:0000313" key="2">
    <source>
        <dbReference type="EMBL" id="MFD2762409.1"/>
    </source>
</evidence>
<dbReference type="SUPFAM" id="SSF56235">
    <property type="entry name" value="N-terminal nucleophile aminohydrolases (Ntn hydrolases)"/>
    <property type="match status" value="1"/>
</dbReference>
<dbReference type="NCBIfam" id="NF040521">
    <property type="entry name" value="C45_proenzyme"/>
    <property type="match status" value="1"/>
</dbReference>
<reference evidence="3" key="1">
    <citation type="journal article" date="2019" name="Int. J. Syst. Evol. Microbiol.">
        <title>The Global Catalogue of Microorganisms (GCM) 10K type strain sequencing project: providing services to taxonomists for standard genome sequencing and annotation.</title>
        <authorList>
            <consortium name="The Broad Institute Genomics Platform"/>
            <consortium name="The Broad Institute Genome Sequencing Center for Infectious Disease"/>
            <person name="Wu L."/>
            <person name="Ma J."/>
        </authorList>
    </citation>
    <scope>NUCLEOTIDE SEQUENCE [LARGE SCALE GENOMIC DNA]</scope>
    <source>
        <strain evidence="3">TISTR 1535</strain>
    </source>
</reference>
<keyword evidence="2" id="KW-0808">Transferase</keyword>
<organism evidence="2 3">
    <name type="scientific">Lentibacillus juripiscarius</name>
    <dbReference type="NCBI Taxonomy" id="257446"/>
    <lineage>
        <taxon>Bacteria</taxon>
        <taxon>Bacillati</taxon>
        <taxon>Bacillota</taxon>
        <taxon>Bacilli</taxon>
        <taxon>Bacillales</taxon>
        <taxon>Bacillaceae</taxon>
        <taxon>Lentibacillus</taxon>
    </lineage>
</organism>
<comment type="caution">
    <text evidence="2">The sequence shown here is derived from an EMBL/GenBank/DDBJ whole genome shotgun (WGS) entry which is preliminary data.</text>
</comment>
<evidence type="ECO:0000313" key="3">
    <source>
        <dbReference type="Proteomes" id="UP001597502"/>
    </source>
</evidence>
<dbReference type="InterPro" id="IPR029055">
    <property type="entry name" value="Ntn_hydrolases_N"/>
</dbReference>
<keyword evidence="3" id="KW-1185">Reference proteome</keyword>
<gene>
    <name evidence="2" type="ORF">ACFSUO_15740</name>
</gene>
<name>A0ABW5VCU4_9BACI</name>
<keyword evidence="2" id="KW-0012">Acyltransferase</keyword>
<feature type="domain" description="Peptidase C45 hydrolase" evidence="1">
    <location>
        <begin position="51"/>
        <end position="147"/>
    </location>
</feature>
<dbReference type="GO" id="GO:0016746">
    <property type="term" value="F:acyltransferase activity"/>
    <property type="evidence" value="ECO:0007669"/>
    <property type="project" value="UniProtKB-KW"/>
</dbReference>
<dbReference type="InterPro" id="IPR047794">
    <property type="entry name" value="C45_proenzyme-like"/>
</dbReference>
<accession>A0ABW5VCU4</accession>
<dbReference type="Proteomes" id="UP001597502">
    <property type="component" value="Unassembled WGS sequence"/>
</dbReference>
<dbReference type="Pfam" id="PF03417">
    <property type="entry name" value="AAT"/>
    <property type="match status" value="1"/>
</dbReference>
<protein>
    <submittedName>
        <fullName evidence="2">C45 family autoproteolytic acyltransferase/hydrolase</fullName>
    </submittedName>
</protein>
<dbReference type="RefSeq" id="WP_382395918.1">
    <property type="nucleotide sequence ID" value="NZ_JBHUNA010000041.1"/>
</dbReference>
<proteinExistence type="predicted"/>
<evidence type="ECO:0000259" key="1">
    <source>
        <dbReference type="Pfam" id="PF03417"/>
    </source>
</evidence>
<sequence>MKEYIFLTCSSFNEELHGIVDAMDIPFKRAALFSGYGTPEIQGMGCSSIVNSKMLVRNYDFSPEVYDARLVFTQPNEGYASIGHSLHEMGRTEGVNEKGLAVALHFVNSKETQNGLTAGSIIRILLDTCKNTDEAVNMIKQLPHSWSLEL</sequence>
<dbReference type="InterPro" id="IPR005079">
    <property type="entry name" value="Peptidase_C45_hydrolase"/>
</dbReference>
<dbReference type="Gene3D" id="3.60.60.10">
    <property type="entry name" value="Penicillin V Acylase, Chain A"/>
    <property type="match status" value="1"/>
</dbReference>
<dbReference type="EMBL" id="JBHUNA010000041">
    <property type="protein sequence ID" value="MFD2762409.1"/>
    <property type="molecule type" value="Genomic_DNA"/>
</dbReference>